<sequence length="191" mass="20386">MRRSALDKLISYVGLALAAVMFVAGGLLTWASAFVNEQVTNQLVSQRIDMPGEKGIAGLKDPKDQEALRPYIGQQMSTGDQAKAFADNYILAHMNASSNGKTYEEVSGEFMQLSPEQKASEEGQKMAALRESLFMGNTLRGLLLNAYAFATMGKIAAIAAVAAFVGGVVLLVLSFLGFRHSKSPSGESMVA</sequence>
<organism evidence="2 3">
    <name type="scientific">Ammonicoccus fulvus</name>
    <dbReference type="NCBI Taxonomy" id="3138240"/>
    <lineage>
        <taxon>Bacteria</taxon>
        <taxon>Bacillati</taxon>
        <taxon>Actinomycetota</taxon>
        <taxon>Actinomycetes</taxon>
        <taxon>Propionibacteriales</taxon>
        <taxon>Propionibacteriaceae</taxon>
        <taxon>Ammonicoccus</taxon>
    </lineage>
</organism>
<feature type="transmembrane region" description="Helical" evidence="1">
    <location>
        <begin position="12"/>
        <end position="35"/>
    </location>
</feature>
<keyword evidence="1" id="KW-0812">Transmembrane</keyword>
<gene>
    <name evidence="2" type="ORF">AADG42_10450</name>
</gene>
<dbReference type="Proteomes" id="UP001442841">
    <property type="component" value="Chromosome"/>
</dbReference>
<protein>
    <recommendedName>
        <fullName evidence="4">Aromatic ring-opening dioxygenase LigA</fullName>
    </recommendedName>
</protein>
<name>A0ABZ3FNU1_9ACTN</name>
<reference evidence="2 3" key="1">
    <citation type="submission" date="2024-04" db="EMBL/GenBank/DDBJ databases">
        <title>Isolation of an actinomycete strain from pig manure.</title>
        <authorList>
            <person name="Gong T."/>
            <person name="Yu Z."/>
            <person name="An M."/>
            <person name="Wei C."/>
            <person name="Yang W."/>
            <person name="Liu L."/>
        </authorList>
    </citation>
    <scope>NUCLEOTIDE SEQUENCE [LARGE SCALE GENOMIC DNA]</scope>
    <source>
        <strain evidence="2 3">ZF39</strain>
    </source>
</reference>
<evidence type="ECO:0000313" key="2">
    <source>
        <dbReference type="EMBL" id="XAN07702.1"/>
    </source>
</evidence>
<accession>A0ABZ3FNU1</accession>
<evidence type="ECO:0000313" key="3">
    <source>
        <dbReference type="Proteomes" id="UP001442841"/>
    </source>
</evidence>
<keyword evidence="1" id="KW-1133">Transmembrane helix</keyword>
<dbReference type="EMBL" id="CP154795">
    <property type="protein sequence ID" value="XAN07702.1"/>
    <property type="molecule type" value="Genomic_DNA"/>
</dbReference>
<proteinExistence type="predicted"/>
<keyword evidence="3" id="KW-1185">Reference proteome</keyword>
<keyword evidence="1" id="KW-0472">Membrane</keyword>
<evidence type="ECO:0000256" key="1">
    <source>
        <dbReference type="SAM" id="Phobius"/>
    </source>
</evidence>
<evidence type="ECO:0008006" key="4">
    <source>
        <dbReference type="Google" id="ProtNLM"/>
    </source>
</evidence>
<dbReference type="RefSeq" id="WP_425309157.1">
    <property type="nucleotide sequence ID" value="NZ_CP154795.1"/>
</dbReference>
<feature type="transmembrane region" description="Helical" evidence="1">
    <location>
        <begin position="155"/>
        <end position="178"/>
    </location>
</feature>